<keyword evidence="1" id="KW-0479">Metal-binding</keyword>
<reference evidence="7" key="1">
    <citation type="submission" date="2021-04" db="EMBL/GenBank/DDBJ databases">
        <authorList>
            <consortium name="Wellcome Sanger Institute Data Sharing"/>
        </authorList>
    </citation>
    <scope>NUCLEOTIDE SEQUENCE [LARGE SCALE GENOMIC DNA]</scope>
</reference>
<feature type="region of interest" description="Disordered" evidence="5">
    <location>
        <begin position="897"/>
        <end position="919"/>
    </location>
</feature>
<feature type="compositionally biased region" description="Polar residues" evidence="5">
    <location>
        <begin position="1230"/>
        <end position="1245"/>
    </location>
</feature>
<evidence type="ECO:0000256" key="3">
    <source>
        <dbReference type="ARBA" id="ARBA00022833"/>
    </source>
</evidence>
<dbReference type="Ensembl" id="ENSSAUT00010040462.1">
    <property type="protein sequence ID" value="ENSSAUP00010038387.1"/>
    <property type="gene ID" value="ENSSAUG00010014870.1"/>
</dbReference>
<evidence type="ECO:0000259" key="6">
    <source>
        <dbReference type="PROSITE" id="PS50966"/>
    </source>
</evidence>
<dbReference type="Pfam" id="PF21055">
    <property type="entry name" value="ZSWIM4-8_C"/>
    <property type="match status" value="1"/>
</dbReference>
<dbReference type="InterPro" id="IPR007527">
    <property type="entry name" value="Znf_SWIM"/>
</dbReference>
<feature type="compositionally biased region" description="Low complexity" evidence="5">
    <location>
        <begin position="1260"/>
        <end position="1285"/>
    </location>
</feature>
<organism evidence="7 8">
    <name type="scientific">Sparus aurata</name>
    <name type="common">Gilthead sea bream</name>
    <dbReference type="NCBI Taxonomy" id="8175"/>
    <lineage>
        <taxon>Eukaryota</taxon>
        <taxon>Metazoa</taxon>
        <taxon>Chordata</taxon>
        <taxon>Craniata</taxon>
        <taxon>Vertebrata</taxon>
        <taxon>Euteleostomi</taxon>
        <taxon>Actinopterygii</taxon>
        <taxon>Neopterygii</taxon>
        <taxon>Teleostei</taxon>
        <taxon>Neoteleostei</taxon>
        <taxon>Acanthomorphata</taxon>
        <taxon>Eupercaria</taxon>
        <taxon>Spariformes</taxon>
        <taxon>Sparidae</taxon>
        <taxon>Sparus</taxon>
    </lineage>
</organism>
<keyword evidence="2 4" id="KW-0863">Zinc-finger</keyword>
<feature type="region of interest" description="Disordered" evidence="5">
    <location>
        <begin position="1514"/>
        <end position="1537"/>
    </location>
</feature>
<feature type="region of interest" description="Disordered" evidence="5">
    <location>
        <begin position="1216"/>
        <end position="1315"/>
    </location>
</feature>
<feature type="region of interest" description="Disordered" evidence="5">
    <location>
        <begin position="1113"/>
        <end position="1190"/>
    </location>
</feature>
<protein>
    <submittedName>
        <fullName evidence="7">Zinc finger, SWIM-type containing 8</fullName>
    </submittedName>
</protein>
<name>A0A671WP53_SPAAU</name>
<evidence type="ECO:0000313" key="8">
    <source>
        <dbReference type="Proteomes" id="UP000472265"/>
    </source>
</evidence>
<dbReference type="GeneTree" id="ENSGT00940000156999"/>
<keyword evidence="3" id="KW-0862">Zinc</keyword>
<dbReference type="GO" id="GO:0031462">
    <property type="term" value="C:Cul2-RING ubiquitin ligase complex"/>
    <property type="evidence" value="ECO:0007669"/>
    <property type="project" value="TreeGrafter"/>
</dbReference>
<feature type="domain" description="SWIM-type" evidence="6">
    <location>
        <begin position="162"/>
        <end position="198"/>
    </location>
</feature>
<dbReference type="Pfam" id="PF25572">
    <property type="entry name" value="TPR_ZSWIM8"/>
    <property type="match status" value="1"/>
</dbReference>
<feature type="region of interest" description="Disordered" evidence="5">
    <location>
        <begin position="742"/>
        <end position="795"/>
    </location>
</feature>
<dbReference type="PROSITE" id="PS50966">
    <property type="entry name" value="ZF_SWIM"/>
    <property type="match status" value="1"/>
</dbReference>
<feature type="compositionally biased region" description="Low complexity" evidence="5">
    <location>
        <begin position="766"/>
        <end position="777"/>
    </location>
</feature>
<evidence type="ECO:0000256" key="5">
    <source>
        <dbReference type="SAM" id="MobiDB-lite"/>
    </source>
</evidence>
<feature type="compositionally biased region" description="Polar residues" evidence="5">
    <location>
        <begin position="1133"/>
        <end position="1149"/>
    </location>
</feature>
<evidence type="ECO:0000256" key="1">
    <source>
        <dbReference type="ARBA" id="ARBA00022723"/>
    </source>
</evidence>
<dbReference type="InterPro" id="IPR057945">
    <property type="entry name" value="TPR_ZSWIM8"/>
</dbReference>
<feature type="region of interest" description="Disordered" evidence="5">
    <location>
        <begin position="667"/>
        <end position="701"/>
    </location>
</feature>
<reference evidence="7" key="3">
    <citation type="submission" date="2025-09" db="UniProtKB">
        <authorList>
            <consortium name="Ensembl"/>
        </authorList>
    </citation>
    <scope>IDENTIFICATION</scope>
</reference>
<feature type="compositionally biased region" description="Polar residues" evidence="5">
    <location>
        <begin position="1116"/>
        <end position="1126"/>
    </location>
</feature>
<feature type="compositionally biased region" description="Low complexity" evidence="5">
    <location>
        <begin position="594"/>
        <end position="606"/>
    </location>
</feature>
<dbReference type="InParanoid" id="A0A671WP53"/>
<feature type="compositionally biased region" description="Low complexity" evidence="5">
    <location>
        <begin position="1156"/>
        <end position="1176"/>
    </location>
</feature>
<feature type="region of interest" description="Disordered" evidence="5">
    <location>
        <begin position="530"/>
        <end position="550"/>
    </location>
</feature>
<dbReference type="GO" id="GO:0008270">
    <property type="term" value="F:zinc ion binding"/>
    <property type="evidence" value="ECO:0007669"/>
    <property type="project" value="UniProtKB-KW"/>
</dbReference>
<reference evidence="7" key="2">
    <citation type="submission" date="2025-08" db="UniProtKB">
        <authorList>
            <consortium name="Ensembl"/>
        </authorList>
    </citation>
    <scope>IDENTIFICATION</scope>
</reference>
<feature type="region of interest" description="Disordered" evidence="5">
    <location>
        <begin position="594"/>
        <end position="645"/>
    </location>
</feature>
<dbReference type="PANTHER" id="PTHR22619:SF1">
    <property type="entry name" value="ZINC FINGER SWIM DOMAIN-CONTAINING PROTEIN 8"/>
    <property type="match status" value="1"/>
</dbReference>
<feature type="compositionally biased region" description="Gly residues" evidence="5">
    <location>
        <begin position="607"/>
        <end position="629"/>
    </location>
</feature>
<dbReference type="Proteomes" id="UP000472265">
    <property type="component" value="Chromosome 15"/>
</dbReference>
<feature type="compositionally biased region" description="Pro residues" evidence="5">
    <location>
        <begin position="671"/>
        <end position="682"/>
    </location>
</feature>
<dbReference type="PANTHER" id="PTHR22619">
    <property type="entry name" value="ZINC FINGER SWIM DOMAIN CONTAINING PROTEIN 4, 5, 6"/>
    <property type="match status" value="1"/>
</dbReference>
<keyword evidence="8" id="KW-1185">Reference proteome</keyword>
<proteinExistence type="predicted"/>
<sequence length="1937" mass="208410">MELMFAEWEDGERFSFEDSDRFEEDSLCSFISEAESLCQNWRGWRKQSAGPNSPTVKIKDGQVIPLVELSAKQVAFHIPFEVVEKVYPPVPEQLQLRIAYWSFPENEEDIRLYSCLANGSPDEFQRGEQLYRIRAVKDPLQIGFHLSATVVSSQAGQSKGAYNVAVMFDRCRITSCSCTCGAGAKWCAHVVALCLFRIHNASAVCLRAPVSESLSRLQRDQLQKFAQYLISELPQQILPTAQRLLDELLSSQSTAINTVCGAPDPTAGPSASDQSTWYLDESTLSDNIKKTLHKFCGPSPVVFSDVNSMYLSSTEPPAAAEWACLLRPLRGREPEGIWNLLSIVREMFKRRDSNAAPLLEILTEQCLTYEQIISWWYSVRTSASHSSASGHTGRSNGQSEVAAHACASMCDEMVVLWRLAVLDPTMSPCRRLELAGQLKQWHLKVIEIVKRGQHRKSLDKLFQGFKPAVESCYFNWEVAYPLDGITYCSADKKSATFCWSRAVQLQRGAKAAAGGGGETSETVGVVRGESGAGDFKGRGSGHSSQQEVAVRPKETILTKRKGLSVSGGGGMLVRLGGSVSLALEDGGGKCMYKGPGSSSGGKLKLTQGGGKGASVGGPGGNGGLGGGKHAGAKRRTSSEDSSLEPDLAELSLDDGCSLALGAEASNTFEFLPPPPEMLPSPSPLLRDSRKYSSGSGGSKMFETKRVSQASATVPAAEPAPPCFPPKETVVVVMDLPNAAEKEAELEVEPVQNRDEDVDSAGSNQPSTSTTTARSGTTEKAAKPPQSGKEGVLAGSATGGQANQAAEAAGGDAGEAVGEDDYQAYYLNVASEEGADRQLADNHQEEEPDIFAGMKPLEQEGRMEVLFACAEALHAHGYSNEACRLAVELARDLLANPPDLKVEQPQTKGKKSKVSTSRQTQVATNTLSKAAFLLTVLSERLELHNLAFSTGMFSLELQRPPASTKALEVKLAYQESEVVALLKKIPLGLVEMSAIRERGEQLRDGNFCDYRPVLPLMLASFIFDVLCTPVVSPTGSRPPSRNRNNEMPGDEELGFEAAVAALGMKTTVSEAEHPLLCEGTRRVKGDLALALMITYKDDQSKLKKILDKLLDRESQTHKPQTLSSFYSSKPAAGSQRSPSKHTATNHSGVSGATGGVSKHAPSSSSATSVAASSSISDGPPPSSEQQNETAPFKLEATVPSRLALGARCGYSQRCWGSPVRQKKKHTGMASIDSSAPETTSDSSPTLSRRPLRGSWAATSWGRGQDSDSISSSSSDSLGSSSSSGSRRAGGGARAKSTDTSRYKGRRPECHAPHVPNQPSEAAAHFYFELAKTVLIKAGGNSSTSIFTQPSASGGHQGPHRNLHLCAFEIGLYALGLHNFVSPNWLSRTYSSHVSWITGQAMEIGSAALNILVECWDGHLTPPEVASLADRASRARDPNMVRAAAELALSCLPHAHALNPNEIQRALVQCKEQDNVMLEKACIAVEEAAKGGGVYPEVLFEVAHQWYWLYEQSVGGGSGQLRETSGRCGANGGSGRRPPETSCVVLDTGANMESQGMAAVTASVTAAAVVPVISVGSTIYQSHAMPGQAMAHPHSQGLHPYTTIQAHLPTVCTPQYLGHPLQHVPRPTVFPVSGAAYPQVRTFPYTIILMLFSHEYGMHPAFIGAQYPFSVATGPQPPMAATAVTFPGVPVPSMTQIAVHPYHTETGLPLSTTVAGSVHAGPTIQAIQGASLPSLSSQPGSLVSTPFPAEDEQHNQPISQQGLHYLHSAYRVGMLALEMLGRRAHNDHPNNFSRSPPYTEDVKWLLGLAARLGVNYVYQFCVGAAKGVLSPFVLQEIIMEALQRLNPAHIHAHLRTPAFHQLVQRCQQAYLQYIHHRLIHLTPADYDDFVNIIRSARGAFCLTPVGMMQFNDVLQNLKRGKQTKELWQRISLEMATFSP</sequence>
<feature type="compositionally biased region" description="Basic and acidic residues" evidence="5">
    <location>
        <begin position="1294"/>
        <end position="1310"/>
    </location>
</feature>
<evidence type="ECO:0000256" key="2">
    <source>
        <dbReference type="ARBA" id="ARBA00022771"/>
    </source>
</evidence>
<evidence type="ECO:0000256" key="4">
    <source>
        <dbReference type="PROSITE-ProRule" id="PRU00325"/>
    </source>
</evidence>
<evidence type="ECO:0000313" key="7">
    <source>
        <dbReference type="Ensembl" id="ENSSAUP00010038387.1"/>
    </source>
</evidence>
<dbReference type="OMA" id="HNLSYPP"/>
<gene>
    <name evidence="7" type="primary">ZSWIM8</name>
    <name evidence="7" type="synonym">zswim8</name>
</gene>
<accession>A0A671WP53</accession>
<dbReference type="InterPro" id="IPR048370">
    <property type="entry name" value="ZSWIM4-8_C"/>
</dbReference>